<accession>A0A2C5XKQ3</accession>
<dbReference type="InterPro" id="IPR038718">
    <property type="entry name" value="SNF2-like_sf"/>
</dbReference>
<dbReference type="OrthoDB" id="423559at2759"/>
<dbReference type="FunFam" id="3.40.50.10810:FF:000053">
    <property type="entry name" value="SNF2 family helicase/ATPase, putative"/>
    <property type="match status" value="1"/>
</dbReference>
<evidence type="ECO:0000259" key="5">
    <source>
        <dbReference type="PROSITE" id="PS51192"/>
    </source>
</evidence>
<evidence type="ECO:0000313" key="8">
    <source>
        <dbReference type="Proteomes" id="UP000226431"/>
    </source>
</evidence>
<dbReference type="InterPro" id="IPR027417">
    <property type="entry name" value="P-loop_NTPase"/>
</dbReference>
<feature type="domain" description="Helicase C-terminal" evidence="6">
    <location>
        <begin position="788"/>
        <end position="954"/>
    </location>
</feature>
<sequence>MDDELDITAAIKDLTMPLSQSASGEVIASAVGAEATSHPTFGHPTKMMSSLKKKADVFIHQKTRPEHHLGGTKISGPRPPTFQDRKPPPMPMFQSGGPPALTVRNTGDEVFYTDPAKANADLKALLEGGMDDDDDEDEEETPLETRSDNVGATIKSEDGAQAEPEKKKTATNKGNLIEKDGVVAGLSVRLLPHQVEGVNWMRGRELGPVKRGRVPKGGLLADDMGLGKTLQTLALVLTNQKPARDGQGWKKHHEGVAKPTLVVAPLALIRQWEHEIKDKVKASHGLKVLVHHGPQRNKKRDDMALYDVVITTYQILVSEHGKSSPEGPKTGCFDFHWWRVVLDEAHTIKNRMAKTTKACYALRAEYRWCLSGTPMQNNLGELQSLIRFLRIAPYDDIRQWKDHIDLPVKKGKGHVAIRRLHSILRCFMKRRTKAILKESGALRPGGEPSDETGSETPETTDFRVTARNVVNVSTVLSPAERKFYDRLQERADKSMEAMMQSNVSYMNAFTLLLRLRQACNHPILVRGKLANDRDALAVGGSSQRKQEADVDAVADMLAGMGLAAKNCAICGRRLDGVDVELGRENCAACHEDLESFNRQQSLEGKKKTKAKAKEKKKTKKLVKEEQGNNVKKQPEDIKSEKSQQHPSRRRRNRNTIIDSDDEEEDDQGSWLVPDSERGALRLGKAGGQEDEDAEGGGEWLGDGDSEGESGREEEEEESRLDGFVVDDEGESLPSVEEMTQKMASQRLDSDSGKDSDSDSGSDSGSDSDSESSLNSHSKTTPAKAPSSKITRLLHLLTTEAPTHKFIVFSQFTSMLDLVEPHVHRAGLHPRRYDGSMPNDEREESLRLLRSDAAVRVLLCSLKCGSLGLNLTAATRVVILEPFWNPFVEEQAIDRVHRLNQKTDVTIYKLTVADTVEDRILALQDKKRQLAEATIEGAGKGGRRDALKLGLGELIDLFRPAAVSSAQEDIEQDGEARRALAAMARRGGKGRVESEVYGRRW</sequence>
<feature type="region of interest" description="Disordered" evidence="4">
    <location>
        <begin position="127"/>
        <end position="170"/>
    </location>
</feature>
<dbReference type="SMART" id="SM00487">
    <property type="entry name" value="DEXDc"/>
    <property type="match status" value="1"/>
</dbReference>
<dbReference type="PANTHER" id="PTHR45626">
    <property type="entry name" value="TRANSCRIPTION TERMINATION FACTOR 2-RELATED"/>
    <property type="match status" value="1"/>
</dbReference>
<feature type="compositionally biased region" description="Basic and acidic residues" evidence="4">
    <location>
        <begin position="621"/>
        <end position="643"/>
    </location>
</feature>
<comment type="caution">
    <text evidence="7">The sequence shown here is derived from an EMBL/GenBank/DDBJ whole genome shotgun (WGS) entry which is preliminary data.</text>
</comment>
<evidence type="ECO:0000256" key="1">
    <source>
        <dbReference type="ARBA" id="ARBA00022741"/>
    </source>
</evidence>
<dbReference type="Pfam" id="PF00271">
    <property type="entry name" value="Helicase_C"/>
    <property type="match status" value="1"/>
</dbReference>
<dbReference type="Gene3D" id="3.40.50.300">
    <property type="entry name" value="P-loop containing nucleotide triphosphate hydrolases"/>
    <property type="match status" value="2"/>
</dbReference>
<evidence type="ECO:0000259" key="6">
    <source>
        <dbReference type="PROSITE" id="PS51194"/>
    </source>
</evidence>
<keyword evidence="3" id="KW-0067">ATP-binding</keyword>
<proteinExistence type="predicted"/>
<dbReference type="CDD" id="cd18793">
    <property type="entry name" value="SF2_C_SNF"/>
    <property type="match status" value="1"/>
</dbReference>
<evidence type="ECO:0008006" key="9">
    <source>
        <dbReference type="Google" id="ProtNLM"/>
    </source>
</evidence>
<reference evidence="7 8" key="1">
    <citation type="submission" date="2017-06" db="EMBL/GenBank/DDBJ databases">
        <title>Ant-infecting Ophiocordyceps genomes reveal a high diversity of potential behavioral manipulation genes and a possible major role for enterotoxins.</title>
        <authorList>
            <person name="De Bekker C."/>
            <person name="Evans H.C."/>
            <person name="Brachmann A."/>
            <person name="Hughes D.P."/>
        </authorList>
    </citation>
    <scope>NUCLEOTIDE SEQUENCE [LARGE SCALE GENOMIC DNA]</scope>
    <source>
        <strain evidence="7 8">Map16</strain>
    </source>
</reference>
<dbReference type="Pfam" id="PF00176">
    <property type="entry name" value="SNF2-rel_dom"/>
    <property type="match status" value="1"/>
</dbReference>
<dbReference type="STRING" id="2004952.A0A2C5XKQ3"/>
<dbReference type="InterPro" id="IPR050628">
    <property type="entry name" value="SNF2_RAD54_helicase_TF"/>
</dbReference>
<dbReference type="AlphaFoldDB" id="A0A2C5XKQ3"/>
<organism evidence="7 8">
    <name type="scientific">Ophiocordyceps camponoti-rufipedis</name>
    <dbReference type="NCBI Taxonomy" id="2004952"/>
    <lineage>
        <taxon>Eukaryota</taxon>
        <taxon>Fungi</taxon>
        <taxon>Dikarya</taxon>
        <taxon>Ascomycota</taxon>
        <taxon>Pezizomycotina</taxon>
        <taxon>Sordariomycetes</taxon>
        <taxon>Hypocreomycetidae</taxon>
        <taxon>Hypocreales</taxon>
        <taxon>Ophiocordycipitaceae</taxon>
        <taxon>Ophiocordyceps</taxon>
    </lineage>
</organism>
<protein>
    <recommendedName>
        <fullName evidence="9">Helicase ATP-binding domain-containing protein</fullName>
    </recommendedName>
</protein>
<dbReference type="InterPro" id="IPR049730">
    <property type="entry name" value="SNF2/RAD54-like_C"/>
</dbReference>
<dbReference type="Proteomes" id="UP000226431">
    <property type="component" value="Unassembled WGS sequence"/>
</dbReference>
<dbReference type="InterPro" id="IPR001650">
    <property type="entry name" value="Helicase_C-like"/>
</dbReference>
<dbReference type="PROSITE" id="PS51194">
    <property type="entry name" value="HELICASE_CTER"/>
    <property type="match status" value="1"/>
</dbReference>
<keyword evidence="1" id="KW-0547">Nucleotide-binding</keyword>
<dbReference type="GO" id="GO:0005634">
    <property type="term" value="C:nucleus"/>
    <property type="evidence" value="ECO:0007669"/>
    <property type="project" value="TreeGrafter"/>
</dbReference>
<feature type="compositionally biased region" description="Basic residues" evidence="4">
    <location>
        <begin position="606"/>
        <end position="620"/>
    </location>
</feature>
<dbReference type="PANTHER" id="PTHR45626:SF14">
    <property type="entry name" value="ATP-DEPENDENT DNA HELICASE (EUROFUNG)"/>
    <property type="match status" value="1"/>
</dbReference>
<keyword evidence="8" id="KW-1185">Reference proteome</keyword>
<evidence type="ECO:0000256" key="4">
    <source>
        <dbReference type="SAM" id="MobiDB-lite"/>
    </source>
</evidence>
<feature type="region of interest" description="Disordered" evidence="4">
    <location>
        <begin position="438"/>
        <end position="459"/>
    </location>
</feature>
<feature type="region of interest" description="Disordered" evidence="4">
    <location>
        <begin position="600"/>
        <end position="787"/>
    </location>
</feature>
<evidence type="ECO:0000313" key="7">
    <source>
        <dbReference type="EMBL" id="PHH75649.1"/>
    </source>
</evidence>
<feature type="compositionally biased region" description="Basic and acidic residues" evidence="4">
    <location>
        <begin position="747"/>
        <end position="756"/>
    </location>
</feature>
<gene>
    <name evidence="7" type="ORF">CDD80_2202</name>
</gene>
<name>A0A2C5XKQ3_9HYPO</name>
<dbReference type="CDD" id="cd18008">
    <property type="entry name" value="DEXDc_SHPRH-like"/>
    <property type="match status" value="1"/>
</dbReference>
<dbReference type="SMART" id="SM00490">
    <property type="entry name" value="HELICc"/>
    <property type="match status" value="1"/>
</dbReference>
<feature type="compositionally biased region" description="Acidic residues" evidence="4">
    <location>
        <begin position="658"/>
        <end position="667"/>
    </location>
</feature>
<evidence type="ECO:0000256" key="3">
    <source>
        <dbReference type="ARBA" id="ARBA00022840"/>
    </source>
</evidence>
<feature type="compositionally biased region" description="Low complexity" evidence="4">
    <location>
        <begin position="758"/>
        <end position="772"/>
    </location>
</feature>
<feature type="domain" description="Helicase ATP-binding" evidence="5">
    <location>
        <begin position="209"/>
        <end position="392"/>
    </location>
</feature>
<dbReference type="SUPFAM" id="SSF52540">
    <property type="entry name" value="P-loop containing nucleoside triphosphate hydrolases"/>
    <property type="match status" value="2"/>
</dbReference>
<feature type="compositionally biased region" description="Acidic residues" evidence="4">
    <location>
        <begin position="688"/>
        <end position="730"/>
    </location>
</feature>
<dbReference type="EMBL" id="NJES01000204">
    <property type="protein sequence ID" value="PHH75649.1"/>
    <property type="molecule type" value="Genomic_DNA"/>
</dbReference>
<dbReference type="Gene3D" id="3.40.50.10810">
    <property type="entry name" value="Tandem AAA-ATPase domain"/>
    <property type="match status" value="1"/>
</dbReference>
<dbReference type="InterPro" id="IPR014001">
    <property type="entry name" value="Helicase_ATP-bd"/>
</dbReference>
<dbReference type="PROSITE" id="PS51192">
    <property type="entry name" value="HELICASE_ATP_BIND_1"/>
    <property type="match status" value="1"/>
</dbReference>
<keyword evidence="2" id="KW-0378">Hydrolase</keyword>
<feature type="compositionally biased region" description="Basic and acidic residues" evidence="4">
    <location>
        <begin position="155"/>
        <end position="168"/>
    </location>
</feature>
<dbReference type="GO" id="GO:0016787">
    <property type="term" value="F:hydrolase activity"/>
    <property type="evidence" value="ECO:0007669"/>
    <property type="project" value="UniProtKB-KW"/>
</dbReference>
<dbReference type="GO" id="GO:0006281">
    <property type="term" value="P:DNA repair"/>
    <property type="evidence" value="ECO:0007669"/>
    <property type="project" value="TreeGrafter"/>
</dbReference>
<dbReference type="InterPro" id="IPR000330">
    <property type="entry name" value="SNF2_N"/>
</dbReference>
<feature type="compositionally biased region" description="Acidic residues" evidence="4">
    <location>
        <begin position="129"/>
        <end position="142"/>
    </location>
</feature>
<dbReference type="GO" id="GO:0005524">
    <property type="term" value="F:ATP binding"/>
    <property type="evidence" value="ECO:0007669"/>
    <property type="project" value="UniProtKB-KW"/>
</dbReference>
<evidence type="ECO:0000256" key="2">
    <source>
        <dbReference type="ARBA" id="ARBA00022801"/>
    </source>
</evidence>
<dbReference type="GO" id="GO:0008094">
    <property type="term" value="F:ATP-dependent activity, acting on DNA"/>
    <property type="evidence" value="ECO:0007669"/>
    <property type="project" value="TreeGrafter"/>
</dbReference>